<dbReference type="GO" id="GO:0016887">
    <property type="term" value="F:ATP hydrolysis activity"/>
    <property type="evidence" value="ECO:0007669"/>
    <property type="project" value="InterPro"/>
</dbReference>
<dbReference type="Proteomes" id="UP001140217">
    <property type="component" value="Unassembled WGS sequence"/>
</dbReference>
<evidence type="ECO:0000256" key="10">
    <source>
        <dbReference type="SAM" id="Phobius"/>
    </source>
</evidence>
<evidence type="ECO:0000256" key="4">
    <source>
        <dbReference type="ARBA" id="ARBA00022692"/>
    </source>
</evidence>
<keyword evidence="6 12" id="KW-0067">ATP-binding</keyword>
<dbReference type="EMBL" id="JANBUL010000385">
    <property type="protein sequence ID" value="KAJ2776197.1"/>
    <property type="molecule type" value="Genomic_DNA"/>
</dbReference>
<dbReference type="InterPro" id="IPR034003">
    <property type="entry name" value="ABCG_PDR_2"/>
</dbReference>
<proteinExistence type="inferred from homology"/>
<dbReference type="InterPro" id="IPR003593">
    <property type="entry name" value="AAA+_ATPase"/>
</dbReference>
<feature type="domain" description="ABC transporter" evidence="11">
    <location>
        <begin position="183"/>
        <end position="434"/>
    </location>
</feature>
<dbReference type="InterPro" id="IPR003439">
    <property type="entry name" value="ABC_transporter-like_ATP-bd"/>
</dbReference>
<dbReference type="GO" id="GO:0140359">
    <property type="term" value="F:ABC-type transporter activity"/>
    <property type="evidence" value="ECO:0007669"/>
    <property type="project" value="InterPro"/>
</dbReference>
<feature type="transmembrane region" description="Helical" evidence="10">
    <location>
        <begin position="1242"/>
        <end position="1259"/>
    </location>
</feature>
<feature type="transmembrane region" description="Helical" evidence="10">
    <location>
        <begin position="657"/>
        <end position="675"/>
    </location>
</feature>
<keyword evidence="7 10" id="KW-1133">Transmembrane helix</keyword>
<evidence type="ECO:0000256" key="8">
    <source>
        <dbReference type="ARBA" id="ARBA00023136"/>
    </source>
</evidence>
<dbReference type="Pfam" id="PF00005">
    <property type="entry name" value="ABC_tran"/>
    <property type="match status" value="2"/>
</dbReference>
<dbReference type="PROSITE" id="PS00211">
    <property type="entry name" value="ABC_TRANSPORTER_1"/>
    <property type="match status" value="1"/>
</dbReference>
<dbReference type="InterPro" id="IPR027417">
    <property type="entry name" value="P-loop_NTPase"/>
</dbReference>
<dbReference type="Pfam" id="PF19055">
    <property type="entry name" value="ABC2_membrane_7"/>
    <property type="match status" value="1"/>
</dbReference>
<dbReference type="InterPro" id="IPR017871">
    <property type="entry name" value="ABC_transporter-like_CS"/>
</dbReference>
<keyword evidence="8 10" id="KW-0472">Membrane</keyword>
<dbReference type="OrthoDB" id="245989at2759"/>
<dbReference type="PROSITE" id="PS50893">
    <property type="entry name" value="ABC_TRANSPORTER_2"/>
    <property type="match status" value="2"/>
</dbReference>
<dbReference type="Pfam" id="PF01061">
    <property type="entry name" value="ABC2_membrane"/>
    <property type="match status" value="2"/>
</dbReference>
<dbReference type="PANTHER" id="PTHR19241">
    <property type="entry name" value="ATP-BINDING CASSETTE TRANSPORTER"/>
    <property type="match status" value="1"/>
</dbReference>
<keyword evidence="3" id="KW-0813">Transport</keyword>
<comment type="similarity">
    <text evidence="2">Belongs to the ABC transporter superfamily. ABCG family. PDR (TC 3.A.1.205) subfamily.</text>
</comment>
<protein>
    <submittedName>
        <fullName evidence="12">ATP-binding cassette transporter snq2</fullName>
    </submittedName>
</protein>
<dbReference type="SMART" id="SM00382">
    <property type="entry name" value="AAA"/>
    <property type="match status" value="2"/>
</dbReference>
<evidence type="ECO:0000256" key="6">
    <source>
        <dbReference type="ARBA" id="ARBA00022840"/>
    </source>
</evidence>
<feature type="transmembrane region" description="Helical" evidence="10">
    <location>
        <begin position="1213"/>
        <end position="1230"/>
    </location>
</feature>
<evidence type="ECO:0000256" key="1">
    <source>
        <dbReference type="ARBA" id="ARBA00004141"/>
    </source>
</evidence>
<dbReference type="CDD" id="cd03232">
    <property type="entry name" value="ABCG_PDR_domain2"/>
    <property type="match status" value="1"/>
</dbReference>
<dbReference type="InterPro" id="IPR013525">
    <property type="entry name" value="ABC2_TM"/>
</dbReference>
<evidence type="ECO:0000256" key="5">
    <source>
        <dbReference type="ARBA" id="ARBA00022741"/>
    </source>
</evidence>
<keyword evidence="13" id="KW-1185">Reference proteome</keyword>
<evidence type="ECO:0000256" key="9">
    <source>
        <dbReference type="SAM" id="MobiDB-lite"/>
    </source>
</evidence>
<accession>A0A9W8H229</accession>
<dbReference type="InterPro" id="IPR043926">
    <property type="entry name" value="ABCG_dom"/>
</dbReference>
<gene>
    <name evidence="12" type="primary">SNQ2_3</name>
    <name evidence="12" type="ORF">H4R18_005792</name>
</gene>
<dbReference type="InterPro" id="IPR010929">
    <property type="entry name" value="PDR_CDR_ABC"/>
</dbReference>
<evidence type="ECO:0000313" key="12">
    <source>
        <dbReference type="EMBL" id="KAJ2776197.1"/>
    </source>
</evidence>
<feature type="transmembrane region" description="Helical" evidence="10">
    <location>
        <begin position="551"/>
        <end position="568"/>
    </location>
</feature>
<dbReference type="CDD" id="cd03233">
    <property type="entry name" value="ABCG_PDR_domain1"/>
    <property type="match status" value="1"/>
</dbReference>
<dbReference type="SUPFAM" id="SSF52540">
    <property type="entry name" value="P-loop containing nucleoside triphosphate hydrolases"/>
    <property type="match status" value="2"/>
</dbReference>
<evidence type="ECO:0000256" key="2">
    <source>
        <dbReference type="ARBA" id="ARBA00006012"/>
    </source>
</evidence>
<dbReference type="Pfam" id="PF06422">
    <property type="entry name" value="PDR_CDR"/>
    <property type="match status" value="2"/>
</dbReference>
<feature type="transmembrane region" description="Helical" evidence="10">
    <location>
        <begin position="615"/>
        <end position="645"/>
    </location>
</feature>
<sequence length="1499" mass="166569">MSDRPEPHYGPFSSGAPGGDGHDASDGLLDPAQVNPPFASSARPDSSGSTVDVVSGSGSGSPLAAKKDVEEADRESPAPAPIEPSTSFGEPLRVSVTRGTSRFQSIQRTYSKPLSEDLAEKGEAFDLSAWLTGRQQAQGPPFAKRTGLVFSDLSVFGDNVRNRHIATLVTPVYKFFKAAAHGFGVRGLLARGRRDSRARELLYKMSGVVADGEMLLVLGRPGSGCSTLLRVLGNRRHTYRRIEGTVSYGGLDPRLVAEHYRGEVAYNQEDDVHFPTLTVRQTLEFAIQCKIPSTRMLQDREGYKREFLDTLLDMYGLTGCADTIVGNAFLRGVSGGERKRVSIAEQVASGASVDIWDGSTRGLDSSSALDFVRSLRITTDVLHKSTIVTIYQASENIYDLFDKVMVIDEGRQLYFGPASRAVAYFEALGVRKPARQTTSDFLTGVTQLHERQVVPGFERRAPRSAEEFERAWHSSEQHRELKAQVAAFDAMLQQDRRGDEIREFVDQTKMGSSSIRRKSPYTTTFFYQWNHLLKREWNIFVGNRAELVFKLIYNAAFAIIVGTLFLNLPKTSAGAFTRGGVLFFALLFNSLTAQAEIPKAITGREVVYKHKSFAMYHPAALSLAQTIVDMPFGAIQVTVFSLILYFATGLSRTAGQFFAFLLFLFVGCMCLTAFFRLVGNVSPNIEVAHTLSGISLLFMILMVGYLQPPQSMHGWFVWIYWINPLAYGFKALMCNEFRNLSLRCAGPNLVPSGPGFDSIANQVCTLQGAVPGELFVRGRDYIAAGYEFYVKDQWKDFVAVVCFWALFIALIAVVMEYLEFGNTGYSINVYKRRRPAVDAVTADTVAAEDKGAFSELPPTGPSDEQILAGTTFTWRDMCYTVPVKGGARQLLDSVSGFIKPGTMTALMGSSGAGKTTLLDALSQRKTIGRLEGEILMNGAPQPRSFRRVTGYCEQLDVHNPFATVREALRFSACLRRPAAVLDSEKNAYVERVIYLLGLTDIADCQIGSPTSGEGISLEERKRLTIGIELVSRPKILFLDEPTSGLDAQASFKIVQFLRRLAAEGQTILCTIHQPSAVLFEQFDRLLLLVRGGRTVYCGDLGPDAQTLIRYFERNGASPCPPTANPAEYILDVVGSKGALPVDWPQTWADSPERRGVLAEIDRINQLKQAHSGEHASDDDDRVYAHGYGYQIRLVTRRMFLSYWRNLKYNMTRLALQVVCALVVGFTFYNLSDGTADLQNKVMAIFQCAVLSILVINQVQPEYLRQRLYYGRETSTNQYGWPAFAVSIIFTEWPFAIVANTVFFACFYWTVGLNGDSARIGYFYISYIVLGLFSLSLGQAIASFAPNDIVASMFNPIFSAMITLFCGVTISYAQMPKFWRHWMYWLSPYHYYVEGVITNDLHGSPVRCHARELYTFEPPANATCTSYAGDWVKAATGYLANPDATAACQYCPYSVGDEYFASLGWSFNHRWRNFGILIGFTAFNIAFTMLMVRVYKVNKR</sequence>
<feature type="transmembrane region" description="Helical" evidence="10">
    <location>
        <begin position="1321"/>
        <end position="1344"/>
    </location>
</feature>
<reference evidence="12" key="1">
    <citation type="submission" date="2022-07" db="EMBL/GenBank/DDBJ databases">
        <title>Phylogenomic reconstructions and comparative analyses of Kickxellomycotina fungi.</title>
        <authorList>
            <person name="Reynolds N.K."/>
            <person name="Stajich J.E."/>
            <person name="Barry K."/>
            <person name="Grigoriev I.V."/>
            <person name="Crous P."/>
            <person name="Smith M.E."/>
        </authorList>
    </citation>
    <scope>NUCLEOTIDE SEQUENCE</scope>
    <source>
        <strain evidence="12">NBRC 105414</strain>
    </source>
</reference>
<feature type="transmembrane region" description="Helical" evidence="10">
    <location>
        <begin position="687"/>
        <end position="706"/>
    </location>
</feature>
<feature type="transmembrane region" description="Helical" evidence="10">
    <location>
        <begin position="797"/>
        <end position="818"/>
    </location>
</feature>
<evidence type="ECO:0000259" key="11">
    <source>
        <dbReference type="PROSITE" id="PS50893"/>
    </source>
</evidence>
<name>A0A9W8H229_9FUNG</name>
<comment type="caution">
    <text evidence="12">The sequence shown here is derived from an EMBL/GenBank/DDBJ whole genome shotgun (WGS) entry which is preliminary data.</text>
</comment>
<comment type="subcellular location">
    <subcellularLocation>
        <location evidence="1">Membrane</location>
        <topology evidence="1">Multi-pass membrane protein</topology>
    </subcellularLocation>
</comment>
<feature type="transmembrane region" description="Helical" evidence="10">
    <location>
        <begin position="1356"/>
        <end position="1374"/>
    </location>
</feature>
<feature type="compositionally biased region" description="Low complexity" evidence="9">
    <location>
        <begin position="45"/>
        <end position="56"/>
    </location>
</feature>
<evidence type="ECO:0000256" key="3">
    <source>
        <dbReference type="ARBA" id="ARBA00022448"/>
    </source>
</evidence>
<feature type="transmembrane region" description="Helical" evidence="10">
    <location>
        <begin position="1280"/>
        <end position="1309"/>
    </location>
</feature>
<dbReference type="InterPro" id="IPR034001">
    <property type="entry name" value="ABCG_PDR_1"/>
</dbReference>
<feature type="transmembrane region" description="Helical" evidence="10">
    <location>
        <begin position="1473"/>
        <end position="1494"/>
    </location>
</feature>
<organism evidence="12 13">
    <name type="scientific">Coemansia javaensis</name>
    <dbReference type="NCBI Taxonomy" id="2761396"/>
    <lineage>
        <taxon>Eukaryota</taxon>
        <taxon>Fungi</taxon>
        <taxon>Fungi incertae sedis</taxon>
        <taxon>Zoopagomycota</taxon>
        <taxon>Kickxellomycotina</taxon>
        <taxon>Kickxellomycetes</taxon>
        <taxon>Kickxellales</taxon>
        <taxon>Kickxellaceae</taxon>
        <taxon>Coemansia</taxon>
    </lineage>
</organism>
<feature type="region of interest" description="Disordered" evidence="9">
    <location>
        <begin position="1"/>
        <end position="93"/>
    </location>
</feature>
<feature type="transmembrane region" description="Helical" evidence="10">
    <location>
        <begin position="715"/>
        <end position="733"/>
    </location>
</feature>
<feature type="domain" description="ABC transporter" evidence="11">
    <location>
        <begin position="872"/>
        <end position="1116"/>
    </location>
</feature>
<dbReference type="FunFam" id="3.40.50.300:FF:000054">
    <property type="entry name" value="ABC multidrug transporter atrF"/>
    <property type="match status" value="1"/>
</dbReference>
<keyword evidence="4 10" id="KW-0812">Transmembrane</keyword>
<keyword evidence="5" id="KW-0547">Nucleotide-binding</keyword>
<dbReference type="Gene3D" id="3.40.50.300">
    <property type="entry name" value="P-loop containing nucleotide triphosphate hydrolases"/>
    <property type="match status" value="2"/>
</dbReference>
<dbReference type="GO" id="GO:0005524">
    <property type="term" value="F:ATP binding"/>
    <property type="evidence" value="ECO:0007669"/>
    <property type="project" value="UniProtKB-KW"/>
</dbReference>
<evidence type="ECO:0000256" key="7">
    <source>
        <dbReference type="ARBA" id="ARBA00022989"/>
    </source>
</evidence>
<dbReference type="GO" id="GO:0016020">
    <property type="term" value="C:membrane"/>
    <property type="evidence" value="ECO:0007669"/>
    <property type="project" value="UniProtKB-SubCell"/>
</dbReference>
<evidence type="ECO:0000313" key="13">
    <source>
        <dbReference type="Proteomes" id="UP001140217"/>
    </source>
</evidence>